<reference evidence="2" key="2">
    <citation type="submission" date="2014-03" db="EMBL/GenBank/DDBJ databases">
        <title>The whipworm genome and dual-species transcriptomics of an intimate host-pathogen interaction.</title>
        <authorList>
            <person name="Foth B.J."/>
            <person name="Tsai I.J."/>
            <person name="Reid A.J."/>
            <person name="Bancroft A.J."/>
            <person name="Nichol S."/>
            <person name="Tracey A."/>
            <person name="Holroyd N."/>
            <person name="Cotton J.A."/>
            <person name="Stanley E.J."/>
            <person name="Zarowiecki M."/>
            <person name="Liu J.Z."/>
            <person name="Huckvale T."/>
            <person name="Cooper P.J."/>
            <person name="Grencis R.K."/>
            <person name="Berriman M."/>
        </authorList>
    </citation>
    <scope>NUCLEOTIDE SEQUENCE [LARGE SCALE GENOMIC DNA]</scope>
</reference>
<dbReference type="AlphaFoldDB" id="A0A077ZBV0"/>
<accession>A0A077ZBV0</accession>
<evidence type="ECO:0000313" key="2">
    <source>
        <dbReference type="EMBL" id="CDW57304.1"/>
    </source>
</evidence>
<dbReference type="EMBL" id="HG806147">
    <property type="protein sequence ID" value="CDW57304.1"/>
    <property type="molecule type" value="Genomic_DNA"/>
</dbReference>
<reference evidence="2" key="1">
    <citation type="submission" date="2014-01" db="EMBL/GenBank/DDBJ databases">
        <authorList>
            <person name="Aslett M."/>
        </authorList>
    </citation>
    <scope>NUCLEOTIDE SEQUENCE</scope>
</reference>
<evidence type="ECO:0000313" key="3">
    <source>
        <dbReference type="Proteomes" id="UP000030665"/>
    </source>
</evidence>
<keyword evidence="3" id="KW-1185">Reference proteome</keyword>
<gene>
    <name evidence="2" type="ORF">TTRE_0000559501</name>
</gene>
<feature type="region of interest" description="Disordered" evidence="1">
    <location>
        <begin position="1"/>
        <end position="49"/>
    </location>
</feature>
<feature type="compositionally biased region" description="Basic and acidic residues" evidence="1">
    <location>
        <begin position="27"/>
        <end position="37"/>
    </location>
</feature>
<sequence length="204" mass="22636">MQQDENKVAVHPPRRRSSLSSLGGRAEQQDRSTERRPSKFAVLRRQTSSALQGVKRPFTDLFHLSTHHRESTAAKDQSTVAHDGRVVASRDVDSFSQDGTLRNESQSTIERRPSSSAEVVSTFEDAAFEPTSPAGESCKAAVNGELLLLEENAKFLQLADTNVSLLGRYLSSRTELTEPMEPWCVDSLFSMLRLTLLGDRQTDS</sequence>
<name>A0A077ZBV0_TRITR</name>
<proteinExistence type="predicted"/>
<organism evidence="2 3">
    <name type="scientific">Trichuris trichiura</name>
    <name type="common">Whipworm</name>
    <name type="synonym">Trichocephalus trichiurus</name>
    <dbReference type="NCBI Taxonomy" id="36087"/>
    <lineage>
        <taxon>Eukaryota</taxon>
        <taxon>Metazoa</taxon>
        <taxon>Ecdysozoa</taxon>
        <taxon>Nematoda</taxon>
        <taxon>Enoplea</taxon>
        <taxon>Dorylaimia</taxon>
        <taxon>Trichinellida</taxon>
        <taxon>Trichuridae</taxon>
        <taxon>Trichuris</taxon>
    </lineage>
</organism>
<evidence type="ECO:0000256" key="1">
    <source>
        <dbReference type="SAM" id="MobiDB-lite"/>
    </source>
</evidence>
<dbReference type="Proteomes" id="UP000030665">
    <property type="component" value="Unassembled WGS sequence"/>
</dbReference>
<protein>
    <submittedName>
        <fullName evidence="2">Uncharacterized protein</fullName>
    </submittedName>
</protein>